<comment type="caution">
    <text evidence="1">The sequence shown here is derived from an EMBL/GenBank/DDBJ whole genome shotgun (WGS) entry which is preliminary data.</text>
</comment>
<dbReference type="EMBL" id="JAGMUU010000003">
    <property type="protein sequence ID" value="KAH7157538.1"/>
    <property type="molecule type" value="Genomic_DNA"/>
</dbReference>
<name>A0A9P9F917_9HYPO</name>
<protein>
    <submittedName>
        <fullName evidence="1">Uncharacterized protein</fullName>
    </submittedName>
</protein>
<proteinExistence type="predicted"/>
<evidence type="ECO:0000313" key="1">
    <source>
        <dbReference type="EMBL" id="KAH7157538.1"/>
    </source>
</evidence>
<accession>A0A9P9F917</accession>
<gene>
    <name evidence="1" type="ORF">B0J13DRAFT_671330</name>
</gene>
<evidence type="ECO:0000313" key="2">
    <source>
        <dbReference type="Proteomes" id="UP000717696"/>
    </source>
</evidence>
<organism evidence="1 2">
    <name type="scientific">Dactylonectria estremocensis</name>
    <dbReference type="NCBI Taxonomy" id="1079267"/>
    <lineage>
        <taxon>Eukaryota</taxon>
        <taxon>Fungi</taxon>
        <taxon>Dikarya</taxon>
        <taxon>Ascomycota</taxon>
        <taxon>Pezizomycotina</taxon>
        <taxon>Sordariomycetes</taxon>
        <taxon>Hypocreomycetidae</taxon>
        <taxon>Hypocreales</taxon>
        <taxon>Nectriaceae</taxon>
        <taxon>Dactylonectria</taxon>
    </lineage>
</organism>
<keyword evidence="2" id="KW-1185">Reference proteome</keyword>
<dbReference type="OrthoDB" id="4864073at2759"/>
<dbReference type="Proteomes" id="UP000717696">
    <property type="component" value="Unassembled WGS sequence"/>
</dbReference>
<dbReference type="AlphaFoldDB" id="A0A9P9F917"/>
<sequence>MSNADELRVEAENDMAELVRRSNSTQQGDTATRLWNDTEAEIERNDSTNTTVNPTAGSDSDIDLFSLLPQASDNVFDEISVNDLTYQYEHDVPVPHGRLPELFLYKYRTFEGAFAYQPCGKNIDLSGLFKCLHPLDRKGDPLFMAAREWSCIYQGLNNLPKEIRWVLATIYNFANEALRPENDENTLWGMRPWLLHWYGVADRLFQFFGVPATTPDPDWFMTPTVVEVLGLKGDTQHNHTLIDQCETQLSDCYAASDFPAALDDSAQSVASEHDPTPMIVLAEASNEELEPLVFIPTVRAWFNDGPELMGFVKQNYILFDSASGGRVPFEMRLVASQHWQHTLSHIPGSYPTLAESVAADATSEAIEFMLHGAPDETDDWLASSASYCDIL</sequence>
<reference evidence="1" key="1">
    <citation type="journal article" date="2021" name="Nat. Commun.">
        <title>Genetic determinants of endophytism in the Arabidopsis root mycobiome.</title>
        <authorList>
            <person name="Mesny F."/>
            <person name="Miyauchi S."/>
            <person name="Thiergart T."/>
            <person name="Pickel B."/>
            <person name="Atanasova L."/>
            <person name="Karlsson M."/>
            <person name="Huettel B."/>
            <person name="Barry K.W."/>
            <person name="Haridas S."/>
            <person name="Chen C."/>
            <person name="Bauer D."/>
            <person name="Andreopoulos W."/>
            <person name="Pangilinan J."/>
            <person name="LaButti K."/>
            <person name="Riley R."/>
            <person name="Lipzen A."/>
            <person name="Clum A."/>
            <person name="Drula E."/>
            <person name="Henrissat B."/>
            <person name="Kohler A."/>
            <person name="Grigoriev I.V."/>
            <person name="Martin F.M."/>
            <person name="Hacquard S."/>
        </authorList>
    </citation>
    <scope>NUCLEOTIDE SEQUENCE</scope>
    <source>
        <strain evidence="1">MPI-CAGE-AT-0021</strain>
    </source>
</reference>